<dbReference type="InterPro" id="IPR027417">
    <property type="entry name" value="P-loop_NTPase"/>
</dbReference>
<keyword evidence="5" id="KW-1185">Reference proteome</keyword>
<dbReference type="InterPro" id="IPR007111">
    <property type="entry name" value="NACHT_NTPase"/>
</dbReference>
<comment type="caution">
    <text evidence="4">The sequence shown here is derived from an EMBL/GenBank/DDBJ whole genome shotgun (WGS) entry which is preliminary data.</text>
</comment>
<protein>
    <recommendedName>
        <fullName evidence="3">NACHT domain-containing protein</fullName>
    </recommendedName>
</protein>
<dbReference type="EMBL" id="JAYKXP010000354">
    <property type="protein sequence ID" value="KAK7014734.1"/>
    <property type="molecule type" value="Genomic_DNA"/>
</dbReference>
<dbReference type="PROSITE" id="PS50837">
    <property type="entry name" value="NACHT"/>
    <property type="match status" value="1"/>
</dbReference>
<evidence type="ECO:0000256" key="1">
    <source>
        <dbReference type="ARBA" id="ARBA00022737"/>
    </source>
</evidence>
<dbReference type="Pfam" id="PF24883">
    <property type="entry name" value="NPHP3_N"/>
    <property type="match status" value="1"/>
</dbReference>
<keyword evidence="1" id="KW-0677">Repeat</keyword>
<feature type="compositionally biased region" description="Polar residues" evidence="2">
    <location>
        <begin position="825"/>
        <end position="838"/>
    </location>
</feature>
<evidence type="ECO:0000256" key="2">
    <source>
        <dbReference type="SAM" id="MobiDB-lite"/>
    </source>
</evidence>
<evidence type="ECO:0000313" key="4">
    <source>
        <dbReference type="EMBL" id="KAK7014734.1"/>
    </source>
</evidence>
<accession>A0AAW0APX5</accession>
<reference evidence="4 5" key="1">
    <citation type="submission" date="2024-01" db="EMBL/GenBank/DDBJ databases">
        <title>A draft genome for a cacao thread blight-causing isolate of Paramarasmius palmivorus.</title>
        <authorList>
            <person name="Baruah I.K."/>
            <person name="Bukari Y."/>
            <person name="Amoako-Attah I."/>
            <person name="Meinhardt L.W."/>
            <person name="Bailey B.A."/>
            <person name="Cohen S.P."/>
        </authorList>
    </citation>
    <scope>NUCLEOTIDE SEQUENCE [LARGE SCALE GENOMIC DNA]</scope>
    <source>
        <strain evidence="4 5">GH-12</strain>
    </source>
</reference>
<dbReference type="InterPro" id="IPR056884">
    <property type="entry name" value="NPHP3-like_N"/>
</dbReference>
<feature type="non-terminal residue" evidence="4">
    <location>
        <position position="838"/>
    </location>
</feature>
<organism evidence="4 5">
    <name type="scientific">Paramarasmius palmivorus</name>
    <dbReference type="NCBI Taxonomy" id="297713"/>
    <lineage>
        <taxon>Eukaryota</taxon>
        <taxon>Fungi</taxon>
        <taxon>Dikarya</taxon>
        <taxon>Basidiomycota</taxon>
        <taxon>Agaricomycotina</taxon>
        <taxon>Agaricomycetes</taxon>
        <taxon>Agaricomycetidae</taxon>
        <taxon>Agaricales</taxon>
        <taxon>Marasmiineae</taxon>
        <taxon>Marasmiaceae</taxon>
        <taxon>Paramarasmius</taxon>
    </lineage>
</organism>
<evidence type="ECO:0000259" key="3">
    <source>
        <dbReference type="PROSITE" id="PS50837"/>
    </source>
</evidence>
<evidence type="ECO:0000313" key="5">
    <source>
        <dbReference type="Proteomes" id="UP001383192"/>
    </source>
</evidence>
<name>A0AAW0APX5_9AGAR</name>
<dbReference type="SUPFAM" id="SSF52540">
    <property type="entry name" value="P-loop containing nucleoside triphosphate hydrolases"/>
    <property type="match status" value="1"/>
</dbReference>
<dbReference type="AlphaFoldDB" id="A0AAW0APX5"/>
<feature type="region of interest" description="Disordered" evidence="2">
    <location>
        <begin position="799"/>
        <end position="838"/>
    </location>
</feature>
<feature type="domain" description="NACHT" evidence="3">
    <location>
        <begin position="93"/>
        <end position="213"/>
    </location>
</feature>
<feature type="compositionally biased region" description="Low complexity" evidence="2">
    <location>
        <begin position="805"/>
        <end position="816"/>
    </location>
</feature>
<dbReference type="PANTHER" id="PTHR10039:SF14">
    <property type="entry name" value="NACHT DOMAIN-CONTAINING PROTEIN"/>
    <property type="match status" value="1"/>
</dbReference>
<gene>
    <name evidence="4" type="ORF">VNI00_019304</name>
</gene>
<dbReference type="PANTHER" id="PTHR10039">
    <property type="entry name" value="AMELOGENIN"/>
    <property type="match status" value="1"/>
</dbReference>
<dbReference type="Gene3D" id="3.40.50.300">
    <property type="entry name" value="P-loop containing nucleotide triphosphate hydrolases"/>
    <property type="match status" value="1"/>
</dbReference>
<dbReference type="Proteomes" id="UP001383192">
    <property type="component" value="Unassembled WGS sequence"/>
</dbReference>
<proteinExistence type="predicted"/>
<sequence>MSFNNANQVHMRDAINVTGGNQYNYAYNVNSDAETLRKASDAKALRILAQNAAPNACYDSEQRFPPPNCHEGTRLQILEKLSSRIEDKSKANSVLWLHGSAGVGKSAIAQHLAEKYAKSGRLAAAFFFSRSDSTRNNIGPLVASIVYQFCQSESPLYTTLAPAIIDVVRSNPNIFRSSCESQVQKLITQACSDIDTVEEENPPNIIIIDGLDECINRAEQERVLAIVRVLISYSTSYFSWIILLCSRPEPQIRYGFDHKGFEKHLETFDVNSLDDVNRDIHQYLVDNFATLRTKYRRVMGREGSSWPGEDVIGKLVARADGQFIFAATVIKYLDVDDEPPQHRLDTILRIYVEQEESPYSALDTLYHQILSTCRKWGQVQALLRLLVTPHCAPPEESRKGGNGDPLYYHPHGLPEVHEWRSLKTLADFLNIPVHEVSTLLIRLHAVLQIPDETDHNIQFAHATFTEFLADPNRSGEFYTPAMSEPEYCDCVATLLLRTLSAFAPSYPLYHIDSFDSAKPSWFQKVRAADWLVVFSCRCWSYYCSKVITPSANLLGELENMDVNVVVAISLELDRGIPLEWDGVINWAKVVSRSHKLGNSRTDVLVEKLEMTMMEVYIAFEMRSDYQARRRAFEQIFTAERRLLGLKKDIVDVNTSPFEDAMFEALRTPPYLPLYGISRPSSTNIHIVPKDIIPKISNILLMARLTRDYVCAIKRICSVRKRWDSRSAIIRLLLGYVVDRTFTIFGHSGNPVRYSKEVLERDLVCFAMVFKERLAAFNLDVKWSESSFWLVDATDQDSTRSVLRGSPLSSPDPDTTSHLSAGPLSSLDSPQAASQSTGT</sequence>